<dbReference type="Proteomes" id="UP000321419">
    <property type="component" value="Unassembled WGS sequence"/>
</dbReference>
<sequence>MRQSLQLRMGQQLTMTPQLQQAIRLLQLSTLDLQQEIQEALDSNPLLEVEEQDYTEDSAGKNEQKADTDDVTVSASTDDSASEYEQDSGEALNKDTVSDDMAMDVTWDEYMSAAPAASSGPMPEDESIYQGASTETLHEYLMWQLQLTPFSPTDEAIAIAIVEAVDDSGILTLSCEEILESFNQEHDDDVEVELDEIEAVLKRIQLFDPVGIAARSLQECLCIQLNQFDKDTPLIEQTKMILTDHIDLLAARDYRTLMKKTKLKEDELKEVMTLIHTLNPKPADTIVREESEYVIPDVSVKKIKGRWVVELNPDSMPKIRVNSQYAAMSRTVKSSGDSQFIRSHLQEAKWFIKSLESRNDTLLKVTNCIVKQQQAFFEHGPEAMKPMVLNDVAEMVEMHESTISRVTTQKYMHTPRGIFELKYFFSSHVSTENGGECSSTAIRALIKKLIAAENSAKPLSDSKIADILAEQGIKVARRTIAKYRESLAIPPSNQRKSLI</sequence>
<dbReference type="AlphaFoldDB" id="A0A510XS09"/>
<evidence type="ECO:0000313" key="14">
    <source>
        <dbReference type="EMBL" id="GEK53802.1"/>
    </source>
</evidence>
<dbReference type="GO" id="GO:0003677">
    <property type="term" value="F:DNA binding"/>
    <property type="evidence" value="ECO:0007669"/>
    <property type="project" value="UniProtKB-KW"/>
</dbReference>
<dbReference type="PROSITE" id="PS00718">
    <property type="entry name" value="SIGMA54_2"/>
    <property type="match status" value="1"/>
</dbReference>
<dbReference type="PANTHER" id="PTHR32248:SF4">
    <property type="entry name" value="RNA POLYMERASE SIGMA-54 FACTOR"/>
    <property type="match status" value="1"/>
</dbReference>
<keyword evidence="4 10" id="KW-0808">Transferase</keyword>
<feature type="region of interest" description="Disordered" evidence="11">
    <location>
        <begin position="42"/>
        <end position="98"/>
    </location>
</feature>
<evidence type="ECO:0000313" key="15">
    <source>
        <dbReference type="Proteomes" id="UP000321419"/>
    </source>
</evidence>
<evidence type="ECO:0000256" key="5">
    <source>
        <dbReference type="ARBA" id="ARBA00022695"/>
    </source>
</evidence>
<dbReference type="Gene3D" id="1.10.10.60">
    <property type="entry name" value="Homeodomain-like"/>
    <property type="match status" value="1"/>
</dbReference>
<evidence type="ECO:0000259" key="12">
    <source>
        <dbReference type="Pfam" id="PF04552"/>
    </source>
</evidence>
<dbReference type="PROSITE" id="PS00717">
    <property type="entry name" value="SIGMA54_1"/>
    <property type="match status" value="1"/>
</dbReference>
<dbReference type="EMBL" id="BJUM01000005">
    <property type="protein sequence ID" value="GEK53802.1"/>
    <property type="molecule type" value="Genomic_DNA"/>
</dbReference>
<dbReference type="NCBIfam" id="NF004595">
    <property type="entry name" value="PRK05932.1-2"/>
    <property type="match status" value="1"/>
</dbReference>
<keyword evidence="6 10" id="KW-0805">Transcription regulation</keyword>
<evidence type="ECO:0000256" key="8">
    <source>
        <dbReference type="ARBA" id="ARBA00023125"/>
    </source>
</evidence>
<dbReference type="GO" id="GO:0016779">
    <property type="term" value="F:nucleotidyltransferase activity"/>
    <property type="evidence" value="ECO:0007669"/>
    <property type="project" value="UniProtKB-KW"/>
</dbReference>
<comment type="caution">
    <text evidence="14">The sequence shown here is derived from an EMBL/GenBank/DDBJ whole genome shotgun (WGS) entry which is preliminary data.</text>
</comment>
<dbReference type="Pfam" id="PF00309">
    <property type="entry name" value="Sigma54_AID"/>
    <property type="match status" value="1"/>
</dbReference>
<keyword evidence="9 10" id="KW-0804">Transcription</keyword>
<feature type="compositionally biased region" description="Basic and acidic residues" evidence="11">
    <location>
        <begin position="58"/>
        <end position="68"/>
    </location>
</feature>
<dbReference type="GO" id="GO:0016987">
    <property type="term" value="F:sigma factor activity"/>
    <property type="evidence" value="ECO:0007669"/>
    <property type="project" value="UniProtKB-KW"/>
</dbReference>
<dbReference type="PANTHER" id="PTHR32248">
    <property type="entry name" value="RNA POLYMERASE SIGMA-54 FACTOR"/>
    <property type="match status" value="1"/>
</dbReference>
<dbReference type="PIRSF" id="PIRSF000774">
    <property type="entry name" value="RpoN"/>
    <property type="match status" value="1"/>
</dbReference>
<accession>A0A510XS09</accession>
<evidence type="ECO:0000259" key="13">
    <source>
        <dbReference type="Pfam" id="PF04963"/>
    </source>
</evidence>
<dbReference type="FunFam" id="1.10.10.60:FF:000045">
    <property type="entry name" value="RNA polymerase sigma-54 factor"/>
    <property type="match status" value="1"/>
</dbReference>
<evidence type="ECO:0000256" key="1">
    <source>
        <dbReference type="ARBA" id="ARBA00008798"/>
    </source>
</evidence>
<dbReference type="InterPro" id="IPR038709">
    <property type="entry name" value="RpoN_core-bd_sf"/>
</dbReference>
<dbReference type="Gene3D" id="1.10.10.1330">
    <property type="entry name" value="RNA polymerase sigma-54 factor, core-binding domain"/>
    <property type="match status" value="1"/>
</dbReference>
<evidence type="ECO:0000256" key="9">
    <source>
        <dbReference type="ARBA" id="ARBA00023163"/>
    </source>
</evidence>
<reference evidence="14 15" key="1">
    <citation type="submission" date="2019-07" db="EMBL/GenBank/DDBJ databases">
        <title>Whole genome shotgun sequence of Pseudoalteromonas espejiana NBRC 102222.</title>
        <authorList>
            <person name="Hosoyama A."/>
            <person name="Uohara A."/>
            <person name="Ohji S."/>
            <person name="Ichikawa N."/>
        </authorList>
    </citation>
    <scope>NUCLEOTIDE SEQUENCE [LARGE SCALE GENOMIC DNA]</scope>
    <source>
        <strain evidence="14 15">NBRC 102222</strain>
    </source>
</reference>
<keyword evidence="15" id="KW-1185">Reference proteome</keyword>
<feature type="domain" description="RNA polymerase sigma factor 54 core-binding" evidence="13">
    <location>
        <begin position="132"/>
        <end position="325"/>
    </location>
</feature>
<dbReference type="Pfam" id="PF04963">
    <property type="entry name" value="Sigma54_CBD"/>
    <property type="match status" value="1"/>
</dbReference>
<dbReference type="OrthoDB" id="9814402at2"/>
<dbReference type="GO" id="GO:0006352">
    <property type="term" value="P:DNA-templated transcription initiation"/>
    <property type="evidence" value="ECO:0007669"/>
    <property type="project" value="InterPro"/>
</dbReference>
<name>A0A510XS09_9GAMM</name>
<dbReference type="PRINTS" id="PR00045">
    <property type="entry name" value="SIGMA54FCT"/>
</dbReference>
<evidence type="ECO:0000256" key="6">
    <source>
        <dbReference type="ARBA" id="ARBA00023015"/>
    </source>
</evidence>
<dbReference type="InterPro" id="IPR007046">
    <property type="entry name" value="RNA_pol_sigma_54_core-bd"/>
</dbReference>
<gene>
    <name evidence="14" type="primary">rpoN</name>
    <name evidence="14" type="ORF">PES01_06470</name>
</gene>
<protein>
    <recommendedName>
        <fullName evidence="2 10">RNA polymerase sigma-54 factor</fullName>
    </recommendedName>
</protein>
<dbReference type="InterPro" id="IPR000394">
    <property type="entry name" value="RNA_pol_sigma_54"/>
</dbReference>
<dbReference type="RefSeq" id="WP_089348683.1">
    <property type="nucleotide sequence ID" value="NZ_BJUM01000005.1"/>
</dbReference>
<dbReference type="PROSITE" id="PS50044">
    <property type="entry name" value="SIGMA54_3"/>
    <property type="match status" value="1"/>
</dbReference>
<evidence type="ECO:0000256" key="2">
    <source>
        <dbReference type="ARBA" id="ARBA00019942"/>
    </source>
</evidence>
<dbReference type="InterPro" id="IPR007634">
    <property type="entry name" value="RNA_pol_sigma_54_DNA-bd"/>
</dbReference>
<evidence type="ECO:0000256" key="10">
    <source>
        <dbReference type="PIRNR" id="PIRNR000774"/>
    </source>
</evidence>
<dbReference type="GO" id="GO:0000428">
    <property type="term" value="C:DNA-directed RNA polymerase complex"/>
    <property type="evidence" value="ECO:0007669"/>
    <property type="project" value="UniProtKB-KW"/>
</dbReference>
<dbReference type="GO" id="GO:0001216">
    <property type="term" value="F:DNA-binding transcription activator activity"/>
    <property type="evidence" value="ECO:0007669"/>
    <property type="project" value="InterPro"/>
</dbReference>
<dbReference type="NCBIfam" id="NF009118">
    <property type="entry name" value="PRK12469.1"/>
    <property type="match status" value="1"/>
</dbReference>
<keyword evidence="5 10" id="KW-0548">Nucleotidyltransferase</keyword>
<proteinExistence type="inferred from homology"/>
<comment type="function">
    <text evidence="10">Sigma factors are initiation factors that promote the attachment of RNA polymerase to specific initiation sites and are then released.</text>
</comment>
<evidence type="ECO:0000256" key="3">
    <source>
        <dbReference type="ARBA" id="ARBA00022478"/>
    </source>
</evidence>
<organism evidence="14 15">
    <name type="scientific">Pseudoalteromonas espejiana</name>
    <dbReference type="NCBI Taxonomy" id="28107"/>
    <lineage>
        <taxon>Bacteria</taxon>
        <taxon>Pseudomonadati</taxon>
        <taxon>Pseudomonadota</taxon>
        <taxon>Gammaproteobacteria</taxon>
        <taxon>Alteromonadales</taxon>
        <taxon>Pseudoalteromonadaceae</taxon>
        <taxon>Pseudoalteromonas</taxon>
    </lineage>
</organism>
<dbReference type="NCBIfam" id="TIGR02395">
    <property type="entry name" value="rpoN_sigma"/>
    <property type="match status" value="1"/>
</dbReference>
<keyword evidence="3 10" id="KW-0240">DNA-directed RNA polymerase</keyword>
<evidence type="ECO:0000256" key="11">
    <source>
        <dbReference type="SAM" id="MobiDB-lite"/>
    </source>
</evidence>
<comment type="similarity">
    <text evidence="1 10">Belongs to the sigma-54 factor family.</text>
</comment>
<dbReference type="Pfam" id="PF04552">
    <property type="entry name" value="Sigma54_DBD"/>
    <property type="match status" value="1"/>
</dbReference>
<feature type="domain" description="RNA polymerase sigma factor 54 DNA-binding" evidence="12">
    <location>
        <begin position="339"/>
        <end position="496"/>
    </location>
</feature>
<keyword evidence="7 10" id="KW-0731">Sigma factor</keyword>
<keyword evidence="8 10" id="KW-0238">DNA-binding</keyword>
<evidence type="ECO:0000256" key="7">
    <source>
        <dbReference type="ARBA" id="ARBA00023082"/>
    </source>
</evidence>
<evidence type="ECO:0000256" key="4">
    <source>
        <dbReference type="ARBA" id="ARBA00022679"/>
    </source>
</evidence>